<protein>
    <recommendedName>
        <fullName evidence="1">Tip attachment protein J domain-containing protein</fullName>
    </recommendedName>
</protein>
<proteinExistence type="predicted"/>
<dbReference type="InterPro" id="IPR032876">
    <property type="entry name" value="J_dom"/>
</dbReference>
<dbReference type="RefSeq" id="WP_176948469.1">
    <property type="nucleotide sequence ID" value="NZ_JABXYK010000002.1"/>
</dbReference>
<sequence length="1551" mass="161819">MAIFSSIAAGISGLLAGTFLAGGVGAFILKAAVGIGLNLLASSLAGQPEQTPFAIQGQLQSGGDVARSFPIGYTATAGSFVYANTWADGGKTPNAYFTQVIALADLPGCSLAGLWVNGEKCTIDYDNHAYPDWGFPVKEYEDDGDNALWIKFYDGTQTVADPFLVNTVSSPNRPYQDTRVGVGVAYVVITAQIKEELFTGFPQFKFELNGIKLYDPSKDSSVGGVGPQRWSDPSTWGGDGDHLPAVQLYNVLRGVTFQGTWFYGLQGMSAARLPVSAWIAAIGKCRATIKGTGGALEPMFRCGGEIQVGAQIADAVKAILTSAQARLSEAGGEYTMHIGASDVSTYGITDADILSTEEQSFSPFFGLADTINGIVATYPSPAEGWNAKPAPPRYSPTFEAEDGNRRLLSDVTLDFVPYKAQVQRLMKSALEEARRARRHTFVLPPKYWPLMPGDFVTWTSVRNGYVSKKFRVDGVIDRENLDIVVDMTEVDPTDYDWEQDVDFRAEPDGELDRSKPLPQPIVDWYAAPAEVKDGLGVPRRPAILLSWDNDAGRLIDVSAIKFAVRLKATAEVVLRGRTDEPSAGAILISQNLLPKVTYQARGILVPVSDRKTTWSDWLDVTTPEILLAADDILDGAIVAAKLADAAVEANKIMTGAVTELKLADRAVSDLKIKLAAVKTELIDNQAVVAAALADVAVVTAKLADNAVQVAKVADNAILMAKLADNAVTVNKIASGAVIASKIADAAITTAKFAAGLTPVEIVTSLPTTGNFEGRQAFYNGKLYRYASGAWTASVSAADIAGTIVATEITDNSVTTPKLAANAVIASKIATDAITADKIAANAIIAGKIAAGAVTATEIAAGAITVQKLLVASLENPLAGAEIETNSPFVSTSPRGTWATISTSPTGKPTALRINGAVAGATTAFNFPPKLAVTAGEQYYIEFYVRRDSAWDGSGGNSKLRIGSQDNSLLAGYPYGAGDLAANTWVKRTAVFTAPSGVTELNITLVGDGTTGNVWLTDFVFRKMASAELIVDGAIIADKIAVNAVTTAKINAGAVTATEIATNAVTAVKVLANAITTEKINAGAVTATEVASSAIIAVKIAANAVTTDKINTNAVTANEIAAGTITATELGASSVTALKIAAEAVTAAKIAANSVGANHIAANSITAKQLVIMDWENIAPNGQWLTGDNAGWSSYPTGWNVVGGGARPPQRGDYILSTPGVADDRTMTTAGLDVPLQGGEQFNVQFDCAGSGSGASWGFRVRCVWYGAGAYISGSTVALDGTSVGWQRAIGTMSAPAAADRLNRIEITRVGGGSNNAFITNVIIRRKKGGELIVDGAITADHLAVNSITVGKIADGSITNDKLGSSAVTAVKIANGAITAAKIEAGTITADRLVLGGVTTDRIRANAVTLVSSAYSNGNTGDFGPSGATTVTIQSASISLADADAIDIVVSFGINQSAQYWTSSPGTTVTTVELLRGTTVINTITVNDSSFGLDPSSANARYAIRPTVSFSFSDTSFTGTGTVTYSVRCSSVYGAGTVTARNRYMRLMATKR</sequence>
<reference evidence="2 3" key="1">
    <citation type="submission" date="2020-06" db="EMBL/GenBank/DDBJ databases">
        <title>Rhizobium sp.nov. isolated from the tomato plant.</title>
        <authorList>
            <person name="Thin K.K."/>
            <person name="Zhang X."/>
            <person name="He S."/>
        </authorList>
    </citation>
    <scope>NUCLEOTIDE SEQUENCE [LARGE SCALE GENOMIC DNA]</scope>
    <source>
        <strain evidence="2 3">DBTS2</strain>
    </source>
</reference>
<dbReference type="Pfam" id="PF13550">
    <property type="entry name" value="Phage-tail_3"/>
    <property type="match status" value="1"/>
</dbReference>
<comment type="caution">
    <text evidence="2">The sequence shown here is derived from an EMBL/GenBank/DDBJ whole genome shotgun (WGS) entry which is preliminary data.</text>
</comment>
<evidence type="ECO:0000313" key="2">
    <source>
        <dbReference type="EMBL" id="NVP54450.1"/>
    </source>
</evidence>
<dbReference type="Proteomes" id="UP000659172">
    <property type="component" value="Unassembled WGS sequence"/>
</dbReference>
<feature type="domain" description="Tip attachment protein J" evidence="1">
    <location>
        <begin position="312"/>
        <end position="474"/>
    </location>
</feature>
<evidence type="ECO:0000313" key="3">
    <source>
        <dbReference type="Proteomes" id="UP000659172"/>
    </source>
</evidence>
<dbReference type="Gene3D" id="2.60.120.260">
    <property type="entry name" value="Galactose-binding domain-like"/>
    <property type="match status" value="2"/>
</dbReference>
<dbReference type="EMBL" id="JABXYK010000002">
    <property type="protein sequence ID" value="NVP54450.1"/>
    <property type="molecule type" value="Genomic_DNA"/>
</dbReference>
<organism evidence="2 3">
    <name type="scientific">Mycoplana rhizolycopersici</name>
    <dbReference type="NCBI Taxonomy" id="2746702"/>
    <lineage>
        <taxon>Bacteria</taxon>
        <taxon>Pseudomonadati</taxon>
        <taxon>Pseudomonadota</taxon>
        <taxon>Alphaproteobacteria</taxon>
        <taxon>Hyphomicrobiales</taxon>
        <taxon>Rhizobiaceae</taxon>
        <taxon>Mycoplana</taxon>
    </lineage>
</organism>
<evidence type="ECO:0000259" key="1">
    <source>
        <dbReference type="Pfam" id="PF13550"/>
    </source>
</evidence>
<name>A0ABX2Q9Z5_9HYPH</name>
<accession>A0ABX2Q9Z5</accession>
<gene>
    <name evidence="2" type="ORF">HV823_04170</name>
</gene>
<keyword evidence="3" id="KW-1185">Reference proteome</keyword>